<comment type="caution">
    <text evidence="1">The sequence shown here is derived from an EMBL/GenBank/DDBJ whole genome shotgun (WGS) entry which is preliminary data.</text>
</comment>
<sequence>MAEYCDKCGTELDSEEARHQRYMAEHADEDVATLEGSLCSVCFYEFEDWLDAE</sequence>
<organism evidence="1 2">
    <name type="scientific">Haloarcula limicola</name>
    <dbReference type="NCBI Taxonomy" id="1429915"/>
    <lineage>
        <taxon>Archaea</taxon>
        <taxon>Methanobacteriati</taxon>
        <taxon>Methanobacteriota</taxon>
        <taxon>Stenosarchaea group</taxon>
        <taxon>Halobacteria</taxon>
        <taxon>Halobacteriales</taxon>
        <taxon>Haloarculaceae</taxon>
        <taxon>Haloarcula</taxon>
    </lineage>
</organism>
<evidence type="ECO:0008006" key="3">
    <source>
        <dbReference type="Google" id="ProtNLM"/>
    </source>
</evidence>
<reference evidence="1 2" key="1">
    <citation type="submission" date="2021-06" db="EMBL/GenBank/DDBJ databases">
        <title>New haloarchaea isolates fom saline soil.</title>
        <authorList>
            <person name="Duran-Viseras A."/>
            <person name="Sanchez-Porro C.S."/>
            <person name="Ventosa A."/>
        </authorList>
    </citation>
    <scope>NUCLEOTIDE SEQUENCE [LARGE SCALE GENOMIC DNA]</scope>
    <source>
        <strain evidence="1 2">JCM 183640</strain>
    </source>
</reference>
<keyword evidence="2" id="KW-1185">Reference proteome</keyword>
<dbReference type="EMBL" id="JAHQXF010000002">
    <property type="protein sequence ID" value="MBV0925096.1"/>
    <property type="molecule type" value="Genomic_DNA"/>
</dbReference>
<proteinExistence type="predicted"/>
<evidence type="ECO:0000313" key="1">
    <source>
        <dbReference type="EMBL" id="MBV0925096.1"/>
    </source>
</evidence>
<name>A0A8J7YAL1_9EURY</name>
<protein>
    <recommendedName>
        <fullName evidence="3">Small CPxCG-related zinc finger protein</fullName>
    </recommendedName>
</protein>
<accession>A0A8J7YAL1</accession>
<evidence type="ECO:0000313" key="2">
    <source>
        <dbReference type="Proteomes" id="UP000766550"/>
    </source>
</evidence>
<gene>
    <name evidence="1" type="ORF">KTS45_12905</name>
</gene>
<dbReference type="RefSeq" id="WP_164509643.1">
    <property type="nucleotide sequence ID" value="NZ_JAHQXF010000002.1"/>
</dbReference>
<dbReference type="Proteomes" id="UP000766550">
    <property type="component" value="Unassembled WGS sequence"/>
</dbReference>
<dbReference type="OrthoDB" id="226024at2157"/>
<dbReference type="AlphaFoldDB" id="A0A8J7YAL1"/>